<comment type="caution">
    <text evidence="1">The sequence shown here is derived from an EMBL/GenBank/DDBJ whole genome shotgun (WGS) entry which is preliminary data.</text>
</comment>
<evidence type="ECO:0000313" key="2">
    <source>
        <dbReference type="Proteomes" id="UP001497535"/>
    </source>
</evidence>
<reference evidence="1" key="1">
    <citation type="submission" date="2023-11" db="EMBL/GenBank/DDBJ databases">
        <authorList>
            <person name="Poullet M."/>
        </authorList>
    </citation>
    <scope>NUCLEOTIDE SEQUENCE</scope>
    <source>
        <strain evidence="1">E1834</strain>
    </source>
</reference>
<organism evidence="1 2">
    <name type="scientific">Meloidogyne enterolobii</name>
    <name type="common">Root-knot nematode worm</name>
    <name type="synonym">Meloidogyne mayaguensis</name>
    <dbReference type="NCBI Taxonomy" id="390850"/>
    <lineage>
        <taxon>Eukaryota</taxon>
        <taxon>Metazoa</taxon>
        <taxon>Ecdysozoa</taxon>
        <taxon>Nematoda</taxon>
        <taxon>Chromadorea</taxon>
        <taxon>Rhabditida</taxon>
        <taxon>Tylenchina</taxon>
        <taxon>Tylenchomorpha</taxon>
        <taxon>Tylenchoidea</taxon>
        <taxon>Meloidogynidae</taxon>
        <taxon>Meloidogyninae</taxon>
        <taxon>Meloidogyne</taxon>
    </lineage>
</organism>
<proteinExistence type="predicted"/>
<protein>
    <submittedName>
        <fullName evidence="1">Uncharacterized protein</fullName>
    </submittedName>
</protein>
<gene>
    <name evidence="1" type="ORF">MENTE1834_LOCUS30821</name>
</gene>
<dbReference type="EMBL" id="CAVMJV010000050">
    <property type="protein sequence ID" value="CAK5083477.1"/>
    <property type="molecule type" value="Genomic_DNA"/>
</dbReference>
<dbReference type="Proteomes" id="UP001497535">
    <property type="component" value="Unassembled WGS sequence"/>
</dbReference>
<name>A0ACB0ZWF7_MELEN</name>
<sequence>MERKGCPFCTNYRKKLGEEKGGLETTLHITFIFSTWTIPFWLIFFPYLFICWLVQLITNISNLHLSLNYVFFNFFKNF</sequence>
<accession>A0ACB0ZWF7</accession>
<evidence type="ECO:0000313" key="1">
    <source>
        <dbReference type="EMBL" id="CAK5083477.1"/>
    </source>
</evidence>
<keyword evidence="2" id="KW-1185">Reference proteome</keyword>